<keyword evidence="2" id="KW-1185">Reference proteome</keyword>
<reference evidence="1" key="1">
    <citation type="journal article" date="2022" name="Int. J. Mol. Sci.">
        <title>Draft Genome of Tanacetum Coccineum: Genomic Comparison of Closely Related Tanacetum-Family Plants.</title>
        <authorList>
            <person name="Yamashiro T."/>
            <person name="Shiraishi A."/>
            <person name="Nakayama K."/>
            <person name="Satake H."/>
        </authorList>
    </citation>
    <scope>NUCLEOTIDE SEQUENCE</scope>
</reference>
<dbReference type="Proteomes" id="UP001151760">
    <property type="component" value="Unassembled WGS sequence"/>
</dbReference>
<proteinExistence type="predicted"/>
<organism evidence="1 2">
    <name type="scientific">Tanacetum coccineum</name>
    <dbReference type="NCBI Taxonomy" id="301880"/>
    <lineage>
        <taxon>Eukaryota</taxon>
        <taxon>Viridiplantae</taxon>
        <taxon>Streptophyta</taxon>
        <taxon>Embryophyta</taxon>
        <taxon>Tracheophyta</taxon>
        <taxon>Spermatophyta</taxon>
        <taxon>Magnoliopsida</taxon>
        <taxon>eudicotyledons</taxon>
        <taxon>Gunneridae</taxon>
        <taxon>Pentapetalae</taxon>
        <taxon>asterids</taxon>
        <taxon>campanulids</taxon>
        <taxon>Asterales</taxon>
        <taxon>Asteraceae</taxon>
        <taxon>Asteroideae</taxon>
        <taxon>Anthemideae</taxon>
        <taxon>Anthemidinae</taxon>
        <taxon>Tanacetum</taxon>
    </lineage>
</organism>
<dbReference type="EMBL" id="BQNB010018354">
    <property type="protein sequence ID" value="GJT73457.1"/>
    <property type="molecule type" value="Genomic_DNA"/>
</dbReference>
<sequence length="74" mass="8207">MGQAYKRPKGGDAWVPHFVYGQLLSCIVDFLGKLAGTAEEQAKNFRWGLHKSILDRVLCIEFTDVAQVAVAVEI</sequence>
<gene>
    <name evidence="1" type="ORF">Tco_1032743</name>
</gene>
<comment type="caution">
    <text evidence="1">The sequence shown here is derived from an EMBL/GenBank/DDBJ whole genome shotgun (WGS) entry which is preliminary data.</text>
</comment>
<name>A0ABQ5GCN7_9ASTR</name>
<accession>A0ABQ5GCN7</accession>
<evidence type="ECO:0000313" key="2">
    <source>
        <dbReference type="Proteomes" id="UP001151760"/>
    </source>
</evidence>
<evidence type="ECO:0008006" key="3">
    <source>
        <dbReference type="Google" id="ProtNLM"/>
    </source>
</evidence>
<reference evidence="1" key="2">
    <citation type="submission" date="2022-01" db="EMBL/GenBank/DDBJ databases">
        <authorList>
            <person name="Yamashiro T."/>
            <person name="Shiraishi A."/>
            <person name="Satake H."/>
            <person name="Nakayama K."/>
        </authorList>
    </citation>
    <scope>NUCLEOTIDE SEQUENCE</scope>
</reference>
<evidence type="ECO:0000313" key="1">
    <source>
        <dbReference type="EMBL" id="GJT73457.1"/>
    </source>
</evidence>
<protein>
    <recommendedName>
        <fullName evidence="3">Zinc finger, CCHC-type, retrotransposon Gag domain protein</fullName>
    </recommendedName>
</protein>